<dbReference type="AlphaFoldDB" id="A0A7J3I6B6"/>
<sequence>MGKGTVTEAVPTLKQREEVLSALSKLRIASLLLVIATLITVASSLSLLTTLFTFNIVAMLTMGAGVLVAILIGLVLIVVGVYVFLLPSAKQFATWRPTEFSTASKLLRIGYIWGVAVLILALLVIIAGAVSLNLGIAFGGLAIAVIGGILFLIGYIGNIIYFFKLKDVFNSTIFLVAAILLIIGIFIGITQFIAWILAFVETRSIESKISSGAIQI</sequence>
<keyword evidence="1" id="KW-0472">Membrane</keyword>
<evidence type="ECO:0000256" key="1">
    <source>
        <dbReference type="SAM" id="Phobius"/>
    </source>
</evidence>
<feature type="transmembrane region" description="Helical" evidence="1">
    <location>
        <begin position="173"/>
        <end position="198"/>
    </location>
</feature>
<feature type="transmembrane region" description="Helical" evidence="1">
    <location>
        <begin position="136"/>
        <end position="161"/>
    </location>
</feature>
<feature type="transmembrane region" description="Helical" evidence="1">
    <location>
        <begin position="31"/>
        <end position="58"/>
    </location>
</feature>
<comment type="caution">
    <text evidence="2">The sequence shown here is derived from an EMBL/GenBank/DDBJ whole genome shotgun (WGS) entry which is preliminary data.</text>
</comment>
<evidence type="ECO:0000313" key="2">
    <source>
        <dbReference type="EMBL" id="HGN36131.1"/>
    </source>
</evidence>
<accession>A0A7J3I6B6</accession>
<dbReference type="InterPro" id="IPR009321">
    <property type="entry name" value="DUF973"/>
</dbReference>
<name>A0A7J3I6B6_9CREN</name>
<keyword evidence="1" id="KW-1133">Transmembrane helix</keyword>
<organism evidence="2">
    <name type="scientific">Ignisphaera aggregans</name>
    <dbReference type="NCBI Taxonomy" id="334771"/>
    <lineage>
        <taxon>Archaea</taxon>
        <taxon>Thermoproteota</taxon>
        <taxon>Thermoprotei</taxon>
        <taxon>Desulfurococcales</taxon>
        <taxon>Desulfurococcaceae</taxon>
        <taxon>Ignisphaera</taxon>
    </lineage>
</organism>
<dbReference type="EMBL" id="DTAI01000036">
    <property type="protein sequence ID" value="HGN36131.1"/>
    <property type="molecule type" value="Genomic_DNA"/>
</dbReference>
<proteinExistence type="predicted"/>
<protein>
    <submittedName>
        <fullName evidence="2">DUF973 family protein</fullName>
    </submittedName>
</protein>
<gene>
    <name evidence="2" type="ORF">ENT87_01060</name>
</gene>
<keyword evidence="1" id="KW-0812">Transmembrane</keyword>
<reference evidence="2" key="1">
    <citation type="journal article" date="2020" name="mSystems">
        <title>Genome- and Community-Level Interaction Insights into Carbon Utilization and Element Cycling Functions of Hydrothermarchaeota in Hydrothermal Sediment.</title>
        <authorList>
            <person name="Zhou Z."/>
            <person name="Liu Y."/>
            <person name="Xu W."/>
            <person name="Pan J."/>
            <person name="Luo Z.H."/>
            <person name="Li M."/>
        </authorList>
    </citation>
    <scope>NUCLEOTIDE SEQUENCE [LARGE SCALE GENOMIC DNA]</scope>
    <source>
        <strain evidence="2">SpSt-618</strain>
    </source>
</reference>
<dbReference type="Pfam" id="PF06157">
    <property type="entry name" value="DUF973"/>
    <property type="match status" value="1"/>
</dbReference>
<feature type="transmembrane region" description="Helical" evidence="1">
    <location>
        <begin position="106"/>
        <end position="130"/>
    </location>
</feature>
<feature type="transmembrane region" description="Helical" evidence="1">
    <location>
        <begin position="64"/>
        <end position="85"/>
    </location>
</feature>